<dbReference type="Proteomes" id="UP000006683">
    <property type="component" value="Chromosome"/>
</dbReference>
<sequence>MFKKLLASVGIGAAKVDTLILSETLVPGETMLIEIVIEGGDVPQTINGLELSLMTMAEVEHEGGESRQPVRLHHWHLDDRFTVAANERRSERFELTLPLETPITALRCTRGFSEVWLETGLDIAQGLDGRDHDPLRIAPTAAMSQVLAAVEACGFELYSTDVEQGQLRGPNFASSLGCYQELEFRPTGMGAMRVKEVEVSFVAQPGVTHVMLEVDRRFAGDSLRCFAVPEGASDSEVAMSVRQILG</sequence>
<name>E1SSB8_FERBD</name>
<accession>E1SSB8</accession>
<dbReference type="PANTHER" id="PTHR40053">
    <property type="entry name" value="SPORULATION-CONTROL PROTEIN SPO0M"/>
    <property type="match status" value="1"/>
</dbReference>
<protein>
    <submittedName>
        <fullName evidence="1">SpoOM family protein</fullName>
    </submittedName>
</protein>
<dbReference type="EMBL" id="CP002209">
    <property type="protein sequence ID" value="ADN77050.1"/>
    <property type="molecule type" value="Genomic_DNA"/>
</dbReference>
<dbReference type="InterPro" id="IPR009776">
    <property type="entry name" value="Spore_0_M"/>
</dbReference>
<dbReference type="KEGG" id="fbl:Fbal_2848"/>
<reference evidence="1 2" key="1">
    <citation type="journal article" date="2010" name="Stand. Genomic Sci.">
        <title>Complete genome sequence of Ferrimonas balearica type strain (PAT).</title>
        <authorList>
            <person name="Nolan M."/>
            <person name="Sikorski J."/>
            <person name="Davenport K."/>
            <person name="Lucas S."/>
            <person name="Glavina Del Rio T."/>
            <person name="Tice H."/>
            <person name="Cheng J."/>
            <person name="Goodwin L."/>
            <person name="Pitluck S."/>
            <person name="Liolios K."/>
            <person name="Ivanova N."/>
            <person name="Mavromatis K."/>
            <person name="Ovchinnikova G."/>
            <person name="Pati A."/>
            <person name="Chen A."/>
            <person name="Palaniappan K."/>
            <person name="Land M."/>
            <person name="Hauser L."/>
            <person name="Chang Y."/>
            <person name="Jeffries C."/>
            <person name="Tapia R."/>
            <person name="Brettin T."/>
            <person name="Detter J."/>
            <person name="Han C."/>
            <person name="Yasawong M."/>
            <person name="Rohde M."/>
            <person name="Tindall B."/>
            <person name="Goker M."/>
            <person name="Woyke T."/>
            <person name="Bristow J."/>
            <person name="Eisen J."/>
            <person name="Markowitz V."/>
            <person name="Hugenholtz P."/>
            <person name="Kyrpides N."/>
            <person name="Klenk H."/>
            <person name="Lapidus A."/>
        </authorList>
    </citation>
    <scope>NUCLEOTIDE SEQUENCE [LARGE SCALE GENOMIC DNA]</scope>
    <source>
        <strain evidence="2">DSM 9799 / CCM 4581 / KCTC 23876 / PAT</strain>
    </source>
</reference>
<dbReference type="AlphaFoldDB" id="E1SSB8"/>
<dbReference type="OrthoDB" id="2351239at2"/>
<gene>
    <name evidence="1" type="ordered locus">Fbal_2848</name>
</gene>
<dbReference type="PANTHER" id="PTHR40053:SF1">
    <property type="entry name" value="SPORULATION-CONTROL PROTEIN SPO0M"/>
    <property type="match status" value="1"/>
</dbReference>
<dbReference type="GeneID" id="67183073"/>
<proteinExistence type="predicted"/>
<organism evidence="1 2">
    <name type="scientific">Ferrimonas balearica (strain DSM 9799 / CCM 4581 / KCTC 23876 / PAT)</name>
    <dbReference type="NCBI Taxonomy" id="550540"/>
    <lineage>
        <taxon>Bacteria</taxon>
        <taxon>Pseudomonadati</taxon>
        <taxon>Pseudomonadota</taxon>
        <taxon>Gammaproteobacteria</taxon>
        <taxon>Alteromonadales</taxon>
        <taxon>Ferrimonadaceae</taxon>
        <taxon>Ferrimonas</taxon>
    </lineage>
</organism>
<keyword evidence="2" id="KW-1185">Reference proteome</keyword>
<evidence type="ECO:0000313" key="2">
    <source>
        <dbReference type="Proteomes" id="UP000006683"/>
    </source>
</evidence>
<dbReference type="Pfam" id="PF07070">
    <property type="entry name" value="Spo0M"/>
    <property type="match status" value="1"/>
</dbReference>
<evidence type="ECO:0000313" key="1">
    <source>
        <dbReference type="EMBL" id="ADN77050.1"/>
    </source>
</evidence>
<dbReference type="STRING" id="550540.Fbal_2848"/>
<dbReference type="RefSeq" id="WP_013346356.1">
    <property type="nucleotide sequence ID" value="NC_014541.1"/>
</dbReference>
<dbReference type="HOGENOM" id="CLU_057336_1_1_6"/>
<dbReference type="eggNOG" id="COG4326">
    <property type="taxonomic scope" value="Bacteria"/>
</dbReference>